<organism evidence="2 3">
    <name type="scientific">Hapsidospora chrysogenum (strain ATCC 11550 / CBS 779.69 / DSM 880 / IAM 14645 / JCM 23072 / IMI 49137)</name>
    <name type="common">Acremonium chrysogenum</name>
    <dbReference type="NCBI Taxonomy" id="857340"/>
    <lineage>
        <taxon>Eukaryota</taxon>
        <taxon>Fungi</taxon>
        <taxon>Dikarya</taxon>
        <taxon>Ascomycota</taxon>
        <taxon>Pezizomycotina</taxon>
        <taxon>Sordariomycetes</taxon>
        <taxon>Hypocreomycetidae</taxon>
        <taxon>Hypocreales</taxon>
        <taxon>Bionectriaceae</taxon>
        <taxon>Hapsidospora</taxon>
    </lineage>
</organism>
<sequence length="67" mass="7467">MAAAHLRVMSPPKESHPSPFPRQFTTQSTLPEEPMPRAYLRGPNPLPKVMMVIVRSSSDLDARVTIP</sequence>
<proteinExistence type="predicted"/>
<evidence type="ECO:0000313" key="2">
    <source>
        <dbReference type="EMBL" id="KFH42222.1"/>
    </source>
</evidence>
<protein>
    <submittedName>
        <fullName evidence="2">Uncharacterized protein</fullName>
    </submittedName>
</protein>
<dbReference type="EMBL" id="JPKY01000100">
    <property type="protein sequence ID" value="KFH42222.1"/>
    <property type="molecule type" value="Genomic_DNA"/>
</dbReference>
<evidence type="ECO:0000256" key="1">
    <source>
        <dbReference type="SAM" id="MobiDB-lite"/>
    </source>
</evidence>
<accession>A0A086SYP0</accession>
<gene>
    <name evidence="2" type="ORF">ACRE_070260</name>
</gene>
<dbReference type="AlphaFoldDB" id="A0A086SYP0"/>
<dbReference type="HOGENOM" id="CLU_2811759_0_0_1"/>
<reference evidence="3" key="1">
    <citation type="journal article" date="2014" name="Genome Announc.">
        <title>Genome sequence and annotation of Acremonium chrysogenum, producer of the beta-lactam antibiotic cephalosporin C.</title>
        <authorList>
            <person name="Terfehr D."/>
            <person name="Dahlmann T.A."/>
            <person name="Specht T."/>
            <person name="Zadra I."/>
            <person name="Kuernsteiner H."/>
            <person name="Kueck U."/>
        </authorList>
    </citation>
    <scope>NUCLEOTIDE SEQUENCE [LARGE SCALE GENOMIC DNA]</scope>
    <source>
        <strain evidence="3">ATCC 11550 / CBS 779.69 / DSM 880 / IAM 14645 / JCM 23072 / IMI 49137</strain>
    </source>
</reference>
<comment type="caution">
    <text evidence="2">The sequence shown here is derived from an EMBL/GenBank/DDBJ whole genome shotgun (WGS) entry which is preliminary data.</text>
</comment>
<dbReference type="Proteomes" id="UP000029964">
    <property type="component" value="Unassembled WGS sequence"/>
</dbReference>
<feature type="region of interest" description="Disordered" evidence="1">
    <location>
        <begin position="1"/>
        <end position="42"/>
    </location>
</feature>
<keyword evidence="3" id="KW-1185">Reference proteome</keyword>
<evidence type="ECO:0000313" key="3">
    <source>
        <dbReference type="Proteomes" id="UP000029964"/>
    </source>
</evidence>
<name>A0A086SYP0_HAPC1</name>